<evidence type="ECO:0000313" key="3">
    <source>
        <dbReference type="EMBL" id="TNH39911.1"/>
    </source>
</evidence>
<dbReference type="EMBL" id="VDDC01000012">
    <property type="protein sequence ID" value="TNH39911.1"/>
    <property type="molecule type" value="Genomic_DNA"/>
</dbReference>
<name>A0A5C4R8B6_9RHOB</name>
<protein>
    <submittedName>
        <fullName evidence="3">Uncharacterized protein</fullName>
    </submittedName>
</protein>
<sequence length="186" mass="19031">MTPASRTTGAVTALLVFLGIGLFGQMGWLAALVLALIAGGLLALMVAWLGDPRGVGMDAPDWDAMPLPSQPVAAAPVRQAPAPAAAPEIAPSGDAIPPAAPRETPDAARSIYAGGPDDLRAIKGIGPKVQQALEQAGVTRFAQIAAWDDADVDRMAAGIGRAASRIRNDDWVGQARALAARRQEAG</sequence>
<dbReference type="Proteomes" id="UP000304880">
    <property type="component" value="Unassembled WGS sequence"/>
</dbReference>
<keyword evidence="4" id="KW-1185">Reference proteome</keyword>
<feature type="region of interest" description="Disordered" evidence="1">
    <location>
        <begin position="83"/>
        <end position="110"/>
    </location>
</feature>
<keyword evidence="2" id="KW-0812">Transmembrane</keyword>
<accession>A0A5C4R8B6</accession>
<keyword evidence="2" id="KW-0472">Membrane</keyword>
<keyword evidence="2" id="KW-1133">Transmembrane helix</keyword>
<evidence type="ECO:0000313" key="4">
    <source>
        <dbReference type="Proteomes" id="UP000304880"/>
    </source>
</evidence>
<dbReference type="Gene3D" id="1.10.150.20">
    <property type="entry name" value="5' to 3' exonuclease, C-terminal subdomain"/>
    <property type="match status" value="1"/>
</dbReference>
<feature type="transmembrane region" description="Helical" evidence="2">
    <location>
        <begin position="29"/>
        <end position="49"/>
    </location>
</feature>
<organism evidence="3 4">
    <name type="scientific">Paracoccus haeundaensis</name>
    <dbReference type="NCBI Taxonomy" id="225362"/>
    <lineage>
        <taxon>Bacteria</taxon>
        <taxon>Pseudomonadati</taxon>
        <taxon>Pseudomonadota</taxon>
        <taxon>Alphaproteobacteria</taxon>
        <taxon>Rhodobacterales</taxon>
        <taxon>Paracoccaceae</taxon>
        <taxon>Paracoccus</taxon>
    </lineage>
</organism>
<comment type="caution">
    <text evidence="3">The sequence shown here is derived from an EMBL/GenBank/DDBJ whole genome shotgun (WGS) entry which is preliminary data.</text>
</comment>
<dbReference type="AlphaFoldDB" id="A0A5C4R8B6"/>
<feature type="compositionally biased region" description="Low complexity" evidence="1">
    <location>
        <begin position="83"/>
        <end position="92"/>
    </location>
</feature>
<proteinExistence type="predicted"/>
<reference evidence="3 4" key="1">
    <citation type="submission" date="2019-06" db="EMBL/GenBank/DDBJ databases">
        <authorList>
            <person name="Li J."/>
        </authorList>
    </citation>
    <scope>NUCLEOTIDE SEQUENCE [LARGE SCALE GENOMIC DNA]</scope>
    <source>
        <strain evidence="3 4">CGMCC 1.8012</strain>
    </source>
</reference>
<gene>
    <name evidence="3" type="ORF">FHD67_07945</name>
</gene>
<feature type="transmembrane region" description="Helical" evidence="2">
    <location>
        <begin position="7"/>
        <end position="23"/>
    </location>
</feature>
<evidence type="ECO:0000256" key="1">
    <source>
        <dbReference type="SAM" id="MobiDB-lite"/>
    </source>
</evidence>
<dbReference type="RefSeq" id="WP_052715055.1">
    <property type="nucleotide sequence ID" value="NZ_VDDC01000012.1"/>
</dbReference>
<evidence type="ECO:0000256" key="2">
    <source>
        <dbReference type="SAM" id="Phobius"/>
    </source>
</evidence>